<dbReference type="eggNOG" id="COG1700">
    <property type="taxonomic scope" value="Bacteria"/>
</dbReference>
<dbReference type="InParanoid" id="A9WA40"/>
<dbReference type="AlphaFoldDB" id="A9WA40"/>
<keyword evidence="2" id="KW-1185">Reference proteome</keyword>
<name>A9WA40_CHLAA</name>
<dbReference type="KEGG" id="cau:Caur_3538"/>
<evidence type="ECO:0000313" key="2">
    <source>
        <dbReference type="Proteomes" id="UP000002008"/>
    </source>
</evidence>
<sequence>MVDIPLLLIDGVPPSAAIIIEHQIVEWSCSVPVNATAQLTIDGTVLEPFLRPGETVWRWHWQVPAGAGEYEAHLTITSATTHSEWRDLIRVAPSLLDARRYAMLLSDLTRIAPALVHALRGGRQTAGIIGPGHSDPAALLALLTGSATQRFITVLEQYLRRPPKHRLQPDRPQELGAWRERPDPARWWIPADAHPIPKTNWPNRIRPLRPRSDPAERGLHVAVAVLDRLIVTVQWLLFADLPSDTRTRLVAISGRLRALRADIPVPQSSPPVLASWTPRTREERIILAYRRLLRRRLGVGWEPDLLTIPVRDVARLYEVWCAVQVALCLAQHPTWQLNAQSLCEDDHYLRLPTQRPLLSFTNSSGTTVQLRYQPRYAPDSRPFCSLDHRVRVPDLALEITPVYGQPSLILLDAKYRSNSDELPASALDEGYSYLAGIGDSHGRRVVTAIALLFPATGTPVTYPSGVTLLPLLPGEPLTALRDWLVGWVREVSV</sequence>
<dbReference type="HOGENOM" id="CLU_492479_0_0_0"/>
<evidence type="ECO:0008006" key="3">
    <source>
        <dbReference type="Google" id="ProtNLM"/>
    </source>
</evidence>
<dbReference type="RefSeq" id="WP_012259375.1">
    <property type="nucleotide sequence ID" value="NC_010175.1"/>
</dbReference>
<dbReference type="InterPro" id="IPR007505">
    <property type="entry name" value="PDDEXK_7"/>
</dbReference>
<dbReference type="Pfam" id="PF04411">
    <property type="entry name" value="PDDEXK_7"/>
    <property type="match status" value="1"/>
</dbReference>
<organism evidence="1 2">
    <name type="scientific">Chloroflexus aurantiacus (strain ATCC 29366 / DSM 635 / J-10-fl)</name>
    <dbReference type="NCBI Taxonomy" id="324602"/>
    <lineage>
        <taxon>Bacteria</taxon>
        <taxon>Bacillati</taxon>
        <taxon>Chloroflexota</taxon>
        <taxon>Chloroflexia</taxon>
        <taxon>Chloroflexales</taxon>
        <taxon>Chloroflexineae</taxon>
        <taxon>Chloroflexaceae</taxon>
        <taxon>Chloroflexus</taxon>
    </lineage>
</organism>
<dbReference type="PATRIC" id="fig|324602.8.peg.3987"/>
<protein>
    <recommendedName>
        <fullName evidence="3">DUF2357 domain-containing protein</fullName>
    </recommendedName>
</protein>
<gene>
    <name evidence="1" type="ordered locus">Caur_3538</name>
</gene>
<proteinExistence type="predicted"/>
<evidence type="ECO:0000313" key="1">
    <source>
        <dbReference type="EMBL" id="ABY36722.1"/>
    </source>
</evidence>
<reference evidence="2" key="1">
    <citation type="journal article" date="2011" name="BMC Genomics">
        <title>Complete genome sequence of the filamentous anoxygenic phototrophic bacterium Chloroflexus aurantiacus.</title>
        <authorList>
            <person name="Tang K.H."/>
            <person name="Barry K."/>
            <person name="Chertkov O."/>
            <person name="Dalin E."/>
            <person name="Han C.S."/>
            <person name="Hauser L.J."/>
            <person name="Honchak B.M."/>
            <person name="Karbach L.E."/>
            <person name="Land M.L."/>
            <person name="Lapidus A."/>
            <person name="Larimer F.W."/>
            <person name="Mikhailova N."/>
            <person name="Pitluck S."/>
            <person name="Pierson B.K."/>
            <person name="Blankenship R.E."/>
        </authorList>
    </citation>
    <scope>NUCLEOTIDE SEQUENCE [LARGE SCALE GENOMIC DNA]</scope>
    <source>
        <strain evidence="2">ATCC 29366 / DSM 635 / J-10-fl</strain>
    </source>
</reference>
<dbReference type="Proteomes" id="UP000002008">
    <property type="component" value="Chromosome"/>
</dbReference>
<dbReference type="EnsemblBacteria" id="ABY36722">
    <property type="protein sequence ID" value="ABY36722"/>
    <property type="gene ID" value="Caur_3538"/>
</dbReference>
<dbReference type="EMBL" id="CP000909">
    <property type="protein sequence ID" value="ABY36722.1"/>
    <property type="molecule type" value="Genomic_DNA"/>
</dbReference>
<accession>A9WA40</accession>